<evidence type="ECO:0000313" key="2">
    <source>
        <dbReference type="Proteomes" id="UP000234206"/>
    </source>
</evidence>
<accession>A0A2I1P8Q1</accession>
<dbReference type="EMBL" id="PKIZ01000021">
    <property type="protein sequence ID" value="PKZ41009.1"/>
    <property type="molecule type" value="Genomic_DNA"/>
</dbReference>
<organism evidence="1 2">
    <name type="scientific">Kytococcus schroeteri</name>
    <dbReference type="NCBI Taxonomy" id="138300"/>
    <lineage>
        <taxon>Bacteria</taxon>
        <taxon>Bacillati</taxon>
        <taxon>Actinomycetota</taxon>
        <taxon>Actinomycetes</taxon>
        <taxon>Micrococcales</taxon>
        <taxon>Kytococcaceae</taxon>
        <taxon>Kytococcus</taxon>
    </lineage>
</organism>
<dbReference type="OrthoDB" id="10009430at2"/>
<reference evidence="1 2" key="1">
    <citation type="submission" date="2017-12" db="EMBL/GenBank/DDBJ databases">
        <title>Phylogenetic diversity of female urinary microbiome.</title>
        <authorList>
            <person name="Thomas-White K."/>
            <person name="Wolfe A.J."/>
        </authorList>
    </citation>
    <scope>NUCLEOTIDE SEQUENCE [LARGE SCALE GENOMIC DNA]</scope>
    <source>
        <strain evidence="1 2">UMB1298</strain>
    </source>
</reference>
<proteinExistence type="predicted"/>
<keyword evidence="2" id="KW-1185">Reference proteome</keyword>
<protein>
    <submittedName>
        <fullName evidence="1">Uncharacterized protein</fullName>
    </submittedName>
</protein>
<evidence type="ECO:0000313" key="1">
    <source>
        <dbReference type="EMBL" id="PKZ41009.1"/>
    </source>
</evidence>
<comment type="caution">
    <text evidence="1">The sequence shown here is derived from an EMBL/GenBank/DDBJ whole genome shotgun (WGS) entry which is preliminary data.</text>
</comment>
<name>A0A2I1P8Q1_9MICO</name>
<dbReference type="AlphaFoldDB" id="A0A2I1P8Q1"/>
<sequence length="86" mass="9525">MAARAGLREADWELLVLVVPPPDVDRADRWGRVQAVGGRWQVVLHRLAFGTDARGPQDQELFVQAVVADLLGEALGRDPEELDPDR</sequence>
<gene>
    <name evidence="1" type="ORF">CYJ76_10085</name>
</gene>
<dbReference type="Proteomes" id="UP000234206">
    <property type="component" value="Unassembled WGS sequence"/>
</dbReference>